<name>A0A0J7YA11_9SPHN</name>
<dbReference type="Proteomes" id="UP000052268">
    <property type="component" value="Unassembled WGS sequence"/>
</dbReference>
<reference evidence="1 2" key="1">
    <citation type="journal article" date="2015" name="G3 (Bethesda)">
        <title>Insights into Ongoing Evolution of the Hexachlorocyclohexane Catabolic Pathway from Comparative Genomics of Ten Sphingomonadaceae Strains.</title>
        <authorList>
            <person name="Pearce S.L."/>
            <person name="Oakeshott J.G."/>
            <person name="Pandey G."/>
        </authorList>
    </citation>
    <scope>NUCLEOTIDE SEQUENCE [LARGE SCALE GENOMIC DNA]</scope>
    <source>
        <strain evidence="1 2">LL02</strain>
    </source>
</reference>
<accession>A0A0J7YA11</accession>
<dbReference type="EMBL" id="JACU01000001">
    <property type="protein sequence ID" value="KMS60442.1"/>
    <property type="molecule type" value="Genomic_DNA"/>
</dbReference>
<protein>
    <submittedName>
        <fullName evidence="1">Uncharacterized protein</fullName>
    </submittedName>
</protein>
<organism evidence="1 2">
    <name type="scientific">Novosphingobium barchaimii LL02</name>
    <dbReference type="NCBI Taxonomy" id="1114963"/>
    <lineage>
        <taxon>Bacteria</taxon>
        <taxon>Pseudomonadati</taxon>
        <taxon>Pseudomonadota</taxon>
        <taxon>Alphaproteobacteria</taxon>
        <taxon>Sphingomonadales</taxon>
        <taxon>Sphingomonadaceae</taxon>
        <taxon>Novosphingobium</taxon>
    </lineage>
</organism>
<gene>
    <name evidence="1" type="ORF">V474_00405</name>
</gene>
<sequence length="141" mass="15905">MFDDVERGCVLEQPAREDLVPGQLLGRGAPFFDENLNEGAFFLRPLPRKRLLTSCNLDHKIAQAARLARLHHQVLREVVTLIEDADRDHAVLVGCTDLRTARGLRRPRLHPGDRIGDAGVLCFRRGFTAAAGREDRQQREC</sequence>
<proteinExistence type="predicted"/>
<dbReference type="PATRIC" id="fig|1114963.3.peg.81"/>
<evidence type="ECO:0000313" key="2">
    <source>
        <dbReference type="Proteomes" id="UP000052268"/>
    </source>
</evidence>
<keyword evidence="2" id="KW-1185">Reference proteome</keyword>
<dbReference type="AlphaFoldDB" id="A0A0J7YA11"/>
<evidence type="ECO:0000313" key="1">
    <source>
        <dbReference type="EMBL" id="KMS60442.1"/>
    </source>
</evidence>
<comment type="caution">
    <text evidence="1">The sequence shown here is derived from an EMBL/GenBank/DDBJ whole genome shotgun (WGS) entry which is preliminary data.</text>
</comment>